<sequence>MSIQDAVQRRDALLQQSGKEGLNVMYPKEFEQYICALELVDTAGNTLRYFIFPVMPSNMDESQPKPTSFKRTLGGIVTMSSTTFSPVDITLSGNFGRKFRVMLGGDYTDMVSAVRKSDTSSNTKTDKDASRQVFDDRVKTGYGCLKVMEELITEADRVDEAGPRFLIFYNLAFGNSYYVKPVSFKISMSEDNNMLHQYALALKAIAPLEVTISPVKRYENLEMARRVHEEIAASANRIDDLIAQNDQHEYTHQV</sequence>
<keyword evidence="2" id="KW-1185">Reference proteome</keyword>
<dbReference type="Proteomes" id="UP000184420">
    <property type="component" value="Unassembled WGS sequence"/>
</dbReference>
<dbReference type="AlphaFoldDB" id="A0A1M6Y9D0"/>
<reference evidence="1 2" key="1">
    <citation type="submission" date="2016-11" db="EMBL/GenBank/DDBJ databases">
        <authorList>
            <person name="Jaros S."/>
            <person name="Januszkiewicz K."/>
            <person name="Wedrychowicz H."/>
        </authorList>
    </citation>
    <scope>NUCLEOTIDE SEQUENCE [LARGE SCALE GENOMIC DNA]</scope>
    <source>
        <strain evidence="1 2">DSM 27406</strain>
    </source>
</reference>
<organism evidence="1 2">
    <name type="scientific">Chitinophaga jiangningensis</name>
    <dbReference type="NCBI Taxonomy" id="1419482"/>
    <lineage>
        <taxon>Bacteria</taxon>
        <taxon>Pseudomonadati</taxon>
        <taxon>Bacteroidota</taxon>
        <taxon>Chitinophagia</taxon>
        <taxon>Chitinophagales</taxon>
        <taxon>Chitinophagaceae</taxon>
        <taxon>Chitinophaga</taxon>
    </lineage>
</organism>
<accession>A0A1M6Y9D0</accession>
<dbReference type="RefSeq" id="WP_073078880.1">
    <property type="nucleotide sequence ID" value="NZ_FRBL01000002.1"/>
</dbReference>
<protein>
    <submittedName>
        <fullName evidence="1">Uncharacterized protein</fullName>
    </submittedName>
</protein>
<evidence type="ECO:0000313" key="1">
    <source>
        <dbReference type="EMBL" id="SHL14861.1"/>
    </source>
</evidence>
<evidence type="ECO:0000313" key="2">
    <source>
        <dbReference type="Proteomes" id="UP000184420"/>
    </source>
</evidence>
<dbReference type="STRING" id="1419482.SAMN05444266_102213"/>
<dbReference type="OrthoDB" id="9945265at2"/>
<gene>
    <name evidence="1" type="ORF">SAMN05444266_102213</name>
</gene>
<name>A0A1M6Y9D0_9BACT</name>
<dbReference type="EMBL" id="FRBL01000002">
    <property type="protein sequence ID" value="SHL14861.1"/>
    <property type="molecule type" value="Genomic_DNA"/>
</dbReference>
<proteinExistence type="predicted"/>